<dbReference type="Proteomes" id="UP000014074">
    <property type="component" value="Unassembled WGS sequence"/>
</dbReference>
<protein>
    <submittedName>
        <fullName evidence="3">Putative zinc finger protein</fullName>
    </submittedName>
</protein>
<organism evidence="3 4">
    <name type="scientific">Phaeoacremonium minimum (strain UCR-PA7)</name>
    <name type="common">Esca disease fungus</name>
    <name type="synonym">Togninia minima</name>
    <dbReference type="NCBI Taxonomy" id="1286976"/>
    <lineage>
        <taxon>Eukaryota</taxon>
        <taxon>Fungi</taxon>
        <taxon>Dikarya</taxon>
        <taxon>Ascomycota</taxon>
        <taxon>Pezizomycotina</taxon>
        <taxon>Sordariomycetes</taxon>
        <taxon>Sordariomycetidae</taxon>
        <taxon>Togniniales</taxon>
        <taxon>Togniniaceae</taxon>
        <taxon>Phaeoacremonium</taxon>
    </lineage>
</organism>
<accession>R8BHY7</accession>
<feature type="domain" description="C2H2-type" evidence="2">
    <location>
        <begin position="35"/>
        <end position="64"/>
    </location>
</feature>
<dbReference type="OrthoDB" id="6077919at2759"/>
<dbReference type="PROSITE" id="PS00028">
    <property type="entry name" value="ZINC_FINGER_C2H2_1"/>
    <property type="match status" value="2"/>
</dbReference>
<dbReference type="RefSeq" id="XP_007916318.1">
    <property type="nucleotide sequence ID" value="XM_007918127.1"/>
</dbReference>
<keyword evidence="1" id="KW-0862">Zinc</keyword>
<keyword evidence="4" id="KW-1185">Reference proteome</keyword>
<keyword evidence="1" id="KW-0479">Metal-binding</keyword>
<dbReference type="AlphaFoldDB" id="R8BHY7"/>
<dbReference type="InterPro" id="IPR036236">
    <property type="entry name" value="Znf_C2H2_sf"/>
</dbReference>
<proteinExistence type="predicted"/>
<reference evidence="4" key="1">
    <citation type="journal article" date="2013" name="Genome Announc.">
        <title>Draft genome sequence of the ascomycete Phaeoacremonium aleophilum strain UCR-PA7, a causal agent of the esca disease complex in grapevines.</title>
        <authorList>
            <person name="Blanco-Ulate B."/>
            <person name="Rolshausen P."/>
            <person name="Cantu D."/>
        </authorList>
    </citation>
    <scope>NUCLEOTIDE SEQUENCE [LARGE SCALE GENOMIC DNA]</scope>
    <source>
        <strain evidence="4">UCR-PA7</strain>
    </source>
</reference>
<dbReference type="GeneID" id="19326150"/>
<dbReference type="KEGG" id="tmn:UCRPA7_5582"/>
<evidence type="ECO:0000259" key="2">
    <source>
        <dbReference type="PROSITE" id="PS50157"/>
    </source>
</evidence>
<sequence length="200" mass="22904">MSTVNHFKDVCHYGDCRESWPSDQMACDHEINDHHYCRDCDRTFMNLNNIRMHLKSRAHLGQTIGCPFCSKAFTTATGLIHHLENGACPQASHIDRDSIYRFVRLKDPGGLISKNIIGWTGSEQYEASKKAWNGYGYECRLCHREFKALNSLNQHLNSPVHQQNLYHCPNAGCRQDFKNLAGIINHLESESCGFTRFDNV</sequence>
<dbReference type="SMART" id="SM00355">
    <property type="entry name" value="ZnF_C2H2"/>
    <property type="match status" value="4"/>
</dbReference>
<evidence type="ECO:0000313" key="4">
    <source>
        <dbReference type="Proteomes" id="UP000014074"/>
    </source>
</evidence>
<name>R8BHY7_PHAM7</name>
<dbReference type="PROSITE" id="PS50157">
    <property type="entry name" value="ZINC_FINGER_C2H2_2"/>
    <property type="match status" value="2"/>
</dbReference>
<gene>
    <name evidence="3" type="ORF">UCRPA7_5582</name>
</gene>
<keyword evidence="1" id="KW-0863">Zinc-finger</keyword>
<dbReference type="InterPro" id="IPR013087">
    <property type="entry name" value="Znf_C2H2_type"/>
</dbReference>
<dbReference type="SUPFAM" id="SSF57667">
    <property type="entry name" value="beta-beta-alpha zinc fingers"/>
    <property type="match status" value="2"/>
</dbReference>
<dbReference type="EMBL" id="KB933183">
    <property type="protein sequence ID" value="EON98955.1"/>
    <property type="molecule type" value="Genomic_DNA"/>
</dbReference>
<dbReference type="eggNOG" id="KOG1721">
    <property type="taxonomic scope" value="Eukaryota"/>
</dbReference>
<dbReference type="Gene3D" id="3.30.160.60">
    <property type="entry name" value="Classic Zinc Finger"/>
    <property type="match status" value="2"/>
</dbReference>
<evidence type="ECO:0000256" key="1">
    <source>
        <dbReference type="PROSITE-ProRule" id="PRU00042"/>
    </source>
</evidence>
<feature type="domain" description="C2H2-type" evidence="2">
    <location>
        <begin position="137"/>
        <end position="161"/>
    </location>
</feature>
<dbReference type="HOGENOM" id="CLU_075838_0_0_1"/>
<evidence type="ECO:0000313" key="3">
    <source>
        <dbReference type="EMBL" id="EON98955.1"/>
    </source>
</evidence>
<dbReference type="Pfam" id="PF12874">
    <property type="entry name" value="zf-met"/>
    <property type="match status" value="2"/>
</dbReference>
<dbReference type="GO" id="GO:0008270">
    <property type="term" value="F:zinc ion binding"/>
    <property type="evidence" value="ECO:0007669"/>
    <property type="project" value="UniProtKB-KW"/>
</dbReference>